<dbReference type="InParanoid" id="A0A2V0PJE2"/>
<evidence type="ECO:0000256" key="4">
    <source>
        <dbReference type="ARBA" id="ARBA00023069"/>
    </source>
</evidence>
<dbReference type="AlphaFoldDB" id="A0A2V0PJE2"/>
<dbReference type="SUPFAM" id="SSF52075">
    <property type="entry name" value="Outer arm dynein light chain 1"/>
    <property type="match status" value="1"/>
</dbReference>
<keyword evidence="8" id="KW-1185">Reference proteome</keyword>
<feature type="region of interest" description="Disordered" evidence="6">
    <location>
        <begin position="440"/>
        <end position="490"/>
    </location>
</feature>
<dbReference type="STRING" id="307507.A0A2V0PJE2"/>
<dbReference type="InterPro" id="IPR050576">
    <property type="entry name" value="Cilia_flagella_integrity"/>
</dbReference>
<feature type="region of interest" description="Disordered" evidence="6">
    <location>
        <begin position="252"/>
        <end position="271"/>
    </location>
</feature>
<name>A0A2V0PJE2_9CHLO</name>
<evidence type="ECO:0000256" key="3">
    <source>
        <dbReference type="ARBA" id="ARBA00022737"/>
    </source>
</evidence>
<sequence length="537" mass="55689">MEMTQSALRAICAEHKLYRTPHLNDALYCNNKGFGALANLEPYCNLKALYLEGNALRSLQGLPALADLKCLFLQNNCLVSLEGIENAPALVSLNVCDNALSRLEPLLSCPVLSTLVAQRNRLSSLEALEPLASCAGLHTLDLQNNDIADPGMLALLMRLPALRCLYLKGNPVVSKLPSYRKTLVSSLPGLTYLDDRPVFDEERRCAEAWARGGLEEERAERQRCRDEEEAARRRNFEWLQELRRSGFQKRREMLGLPPGDTDPMLDGLSDGEPDFEEPMELVDARARLASLVAAQGADALADPASDAAGAAAAAGLPLAGGGADQGASGTTADDDARDYFASVRERQAALDAGGPALMSSDRGTLGRLPGVRAAGQAAMAALEAAAPLSSPAGDCQQGGAAADSAIGSAREPEAQPEAELAAAEAAAAVPAVQAAAEEAAAFATAPEEHAVAGGEAGVEADAEAPAQPVAHLPPPQEDEAPAADLPPPTIVAPEDVRLALGCAGCGGGAAGVWHGGQDGEELGEGEGVAVVDLLALD</sequence>
<dbReference type="InterPro" id="IPR032675">
    <property type="entry name" value="LRR_dom_sf"/>
</dbReference>
<dbReference type="Gene3D" id="3.80.10.10">
    <property type="entry name" value="Ribonuclease Inhibitor"/>
    <property type="match status" value="2"/>
</dbReference>
<accession>A0A2V0PJE2</accession>
<dbReference type="EMBL" id="BDRX01000093">
    <property type="protein sequence ID" value="GBF97165.1"/>
    <property type="molecule type" value="Genomic_DNA"/>
</dbReference>
<protein>
    <submittedName>
        <fullName evidence="7">Dynein assembly factor axonemal</fullName>
    </submittedName>
</protein>
<dbReference type="PANTHER" id="PTHR45973:SF9">
    <property type="entry name" value="LEUCINE-RICH REPEAT-CONTAINING PROTEIN 46"/>
    <property type="match status" value="1"/>
</dbReference>
<dbReference type="InterPro" id="IPR001611">
    <property type="entry name" value="Leu-rich_rpt"/>
</dbReference>
<keyword evidence="4" id="KW-0969">Cilium</keyword>
<feature type="compositionally biased region" description="Low complexity" evidence="6">
    <location>
        <begin position="440"/>
        <end position="466"/>
    </location>
</feature>
<gene>
    <name evidence="7" type="ORF">Rsub_10352</name>
</gene>
<proteinExistence type="predicted"/>
<keyword evidence="3" id="KW-0677">Repeat</keyword>
<feature type="region of interest" description="Disordered" evidence="6">
    <location>
        <begin position="389"/>
        <end position="422"/>
    </location>
</feature>
<dbReference type="GO" id="GO:0005930">
    <property type="term" value="C:axoneme"/>
    <property type="evidence" value="ECO:0007669"/>
    <property type="project" value="UniProtKB-SubCell"/>
</dbReference>
<evidence type="ECO:0000256" key="2">
    <source>
        <dbReference type="ARBA" id="ARBA00022614"/>
    </source>
</evidence>
<reference evidence="7 8" key="1">
    <citation type="journal article" date="2018" name="Sci. Rep.">
        <title>Raphidocelis subcapitata (=Pseudokirchneriella subcapitata) provides an insight into genome evolution and environmental adaptations in the Sphaeropleales.</title>
        <authorList>
            <person name="Suzuki S."/>
            <person name="Yamaguchi H."/>
            <person name="Nakajima N."/>
            <person name="Kawachi M."/>
        </authorList>
    </citation>
    <scope>NUCLEOTIDE SEQUENCE [LARGE SCALE GENOMIC DNA]</scope>
    <source>
        <strain evidence="7 8">NIES-35</strain>
    </source>
</reference>
<evidence type="ECO:0000313" key="7">
    <source>
        <dbReference type="EMBL" id="GBF97165.1"/>
    </source>
</evidence>
<keyword evidence="5" id="KW-0966">Cell projection</keyword>
<dbReference type="PANTHER" id="PTHR45973">
    <property type="entry name" value="PROTEIN PHOSPHATASE 1 REGULATORY SUBUNIT SDS22-RELATED"/>
    <property type="match status" value="1"/>
</dbReference>
<dbReference type="Proteomes" id="UP000247498">
    <property type="component" value="Unassembled WGS sequence"/>
</dbReference>
<organism evidence="7 8">
    <name type="scientific">Raphidocelis subcapitata</name>
    <dbReference type="NCBI Taxonomy" id="307507"/>
    <lineage>
        <taxon>Eukaryota</taxon>
        <taxon>Viridiplantae</taxon>
        <taxon>Chlorophyta</taxon>
        <taxon>core chlorophytes</taxon>
        <taxon>Chlorophyceae</taxon>
        <taxon>CS clade</taxon>
        <taxon>Sphaeropleales</taxon>
        <taxon>Selenastraceae</taxon>
        <taxon>Raphidocelis</taxon>
    </lineage>
</organism>
<evidence type="ECO:0000256" key="1">
    <source>
        <dbReference type="ARBA" id="ARBA00004430"/>
    </source>
</evidence>
<comment type="caution">
    <text evidence="7">The sequence shown here is derived from an EMBL/GenBank/DDBJ whole genome shotgun (WGS) entry which is preliminary data.</text>
</comment>
<evidence type="ECO:0000313" key="8">
    <source>
        <dbReference type="Proteomes" id="UP000247498"/>
    </source>
</evidence>
<evidence type="ECO:0000256" key="5">
    <source>
        <dbReference type="ARBA" id="ARBA00023273"/>
    </source>
</evidence>
<dbReference type="OrthoDB" id="1904536at2759"/>
<comment type="subcellular location">
    <subcellularLocation>
        <location evidence="1">Cytoplasm</location>
        <location evidence="1">Cytoskeleton</location>
        <location evidence="1">Cilium axoneme</location>
    </subcellularLocation>
</comment>
<evidence type="ECO:0000256" key="6">
    <source>
        <dbReference type="SAM" id="MobiDB-lite"/>
    </source>
</evidence>
<keyword evidence="2" id="KW-0433">Leucine-rich repeat</keyword>
<dbReference type="PROSITE" id="PS51450">
    <property type="entry name" value="LRR"/>
    <property type="match status" value="3"/>
</dbReference>